<evidence type="ECO:0000256" key="2">
    <source>
        <dbReference type="ARBA" id="ARBA00022692"/>
    </source>
</evidence>
<name>A0A399RJT4_9PROT</name>
<organism evidence="6 7">
    <name type="scientific">Henriciella mobilis</name>
    <dbReference type="NCBI Taxonomy" id="2305467"/>
    <lineage>
        <taxon>Bacteria</taxon>
        <taxon>Pseudomonadati</taxon>
        <taxon>Pseudomonadota</taxon>
        <taxon>Alphaproteobacteria</taxon>
        <taxon>Hyphomonadales</taxon>
        <taxon>Hyphomonadaceae</taxon>
        <taxon>Henriciella</taxon>
    </lineage>
</organism>
<dbReference type="Proteomes" id="UP000266385">
    <property type="component" value="Unassembled WGS sequence"/>
</dbReference>
<keyword evidence="2" id="KW-0812">Transmembrane</keyword>
<protein>
    <submittedName>
        <fullName evidence="6">DUF1232 domain-containing protein</fullName>
    </submittedName>
</protein>
<sequence>MRNPTEIVIENGETQPRYLPLDIGPSRKRTKRRLIPKLLRVAGRIPFADDLAAAWYAAIDPATPRKAKAVLFAALGYFVMPADMVPDVVAGLGFTDDATVLATALSIVGTQIRDRHRVQARRLLGLPDPVRDDESEEA</sequence>
<feature type="domain" description="DUF1232" evidence="5">
    <location>
        <begin position="67"/>
        <end position="102"/>
    </location>
</feature>
<keyword evidence="3" id="KW-1133">Transmembrane helix</keyword>
<proteinExistence type="predicted"/>
<comment type="subcellular location">
    <subcellularLocation>
        <location evidence="1">Endomembrane system</location>
        <topology evidence="1">Multi-pass membrane protein</topology>
    </subcellularLocation>
</comment>
<dbReference type="Pfam" id="PF06803">
    <property type="entry name" value="DUF1232"/>
    <property type="match status" value="1"/>
</dbReference>
<dbReference type="AlphaFoldDB" id="A0A399RJT4"/>
<keyword evidence="7" id="KW-1185">Reference proteome</keyword>
<dbReference type="EMBL" id="QWFX01000006">
    <property type="protein sequence ID" value="RIJ29999.1"/>
    <property type="molecule type" value="Genomic_DNA"/>
</dbReference>
<evidence type="ECO:0000256" key="3">
    <source>
        <dbReference type="ARBA" id="ARBA00022989"/>
    </source>
</evidence>
<reference evidence="6 7" key="1">
    <citation type="submission" date="2018-08" db="EMBL/GenBank/DDBJ databases">
        <title>Henriciella mobilis sp. nov., isolated from seawater.</title>
        <authorList>
            <person name="Cheng H."/>
            <person name="Wu Y.-H."/>
            <person name="Xu X.-W."/>
            <person name="Guo L.-L."/>
        </authorList>
    </citation>
    <scope>NUCLEOTIDE SEQUENCE [LARGE SCALE GENOMIC DNA]</scope>
    <source>
        <strain evidence="6 7">JN25</strain>
    </source>
</reference>
<dbReference type="GO" id="GO:0012505">
    <property type="term" value="C:endomembrane system"/>
    <property type="evidence" value="ECO:0007669"/>
    <property type="project" value="UniProtKB-SubCell"/>
</dbReference>
<evidence type="ECO:0000256" key="4">
    <source>
        <dbReference type="ARBA" id="ARBA00023136"/>
    </source>
</evidence>
<dbReference type="InterPro" id="IPR010652">
    <property type="entry name" value="DUF1232"/>
</dbReference>
<keyword evidence="4" id="KW-0472">Membrane</keyword>
<comment type="caution">
    <text evidence="6">The sequence shown here is derived from an EMBL/GenBank/DDBJ whole genome shotgun (WGS) entry which is preliminary data.</text>
</comment>
<evidence type="ECO:0000256" key="1">
    <source>
        <dbReference type="ARBA" id="ARBA00004127"/>
    </source>
</evidence>
<evidence type="ECO:0000313" key="6">
    <source>
        <dbReference type="EMBL" id="RIJ29999.1"/>
    </source>
</evidence>
<evidence type="ECO:0000313" key="7">
    <source>
        <dbReference type="Proteomes" id="UP000266385"/>
    </source>
</evidence>
<evidence type="ECO:0000259" key="5">
    <source>
        <dbReference type="Pfam" id="PF06803"/>
    </source>
</evidence>
<dbReference type="RefSeq" id="WP_119375317.1">
    <property type="nucleotide sequence ID" value="NZ_QWFX01000006.1"/>
</dbReference>
<dbReference type="OrthoDB" id="9813247at2"/>
<accession>A0A399RJT4</accession>
<gene>
    <name evidence="6" type="ORF">D1223_04875</name>
</gene>